<evidence type="ECO:0000259" key="3">
    <source>
        <dbReference type="PROSITE" id="PS50110"/>
    </source>
</evidence>
<dbReference type="Proteomes" id="UP000033054">
    <property type="component" value="Chromosome"/>
</dbReference>
<dbReference type="HOGENOM" id="CLU_000445_69_17_10"/>
<dbReference type="AlphaFoldDB" id="A0A0E3ZWA3"/>
<dbReference type="GO" id="GO:0000160">
    <property type="term" value="P:phosphorelay signal transduction system"/>
    <property type="evidence" value="ECO:0007669"/>
    <property type="project" value="InterPro"/>
</dbReference>
<dbReference type="InterPro" id="IPR050595">
    <property type="entry name" value="Bact_response_regulator"/>
</dbReference>
<dbReference type="InterPro" id="IPR011006">
    <property type="entry name" value="CheY-like_superfamily"/>
</dbReference>
<dbReference type="STRING" id="1379870.SD10_18110"/>
<dbReference type="PANTHER" id="PTHR44591:SF3">
    <property type="entry name" value="RESPONSE REGULATORY DOMAIN-CONTAINING PROTEIN"/>
    <property type="match status" value="1"/>
</dbReference>
<dbReference type="PANTHER" id="PTHR44591">
    <property type="entry name" value="STRESS RESPONSE REGULATOR PROTEIN 1"/>
    <property type="match status" value="1"/>
</dbReference>
<evidence type="ECO:0000256" key="1">
    <source>
        <dbReference type="ARBA" id="ARBA00022553"/>
    </source>
</evidence>
<dbReference type="SMART" id="SM00448">
    <property type="entry name" value="REC"/>
    <property type="match status" value="1"/>
</dbReference>
<organism evidence="4 5">
    <name type="scientific">Spirosoma radiotolerans</name>
    <dbReference type="NCBI Taxonomy" id="1379870"/>
    <lineage>
        <taxon>Bacteria</taxon>
        <taxon>Pseudomonadati</taxon>
        <taxon>Bacteroidota</taxon>
        <taxon>Cytophagia</taxon>
        <taxon>Cytophagales</taxon>
        <taxon>Cytophagaceae</taxon>
        <taxon>Spirosoma</taxon>
    </lineage>
</organism>
<evidence type="ECO:0000313" key="5">
    <source>
        <dbReference type="Proteomes" id="UP000033054"/>
    </source>
</evidence>
<evidence type="ECO:0000256" key="2">
    <source>
        <dbReference type="PROSITE-ProRule" id="PRU00169"/>
    </source>
</evidence>
<feature type="modified residue" description="4-aspartylphosphate" evidence="2">
    <location>
        <position position="55"/>
    </location>
</feature>
<accession>A0A0E3ZWA3</accession>
<proteinExistence type="predicted"/>
<dbReference type="EMBL" id="CP010429">
    <property type="protein sequence ID" value="AKD56530.1"/>
    <property type="molecule type" value="Genomic_DNA"/>
</dbReference>
<dbReference type="Gene3D" id="3.40.50.2300">
    <property type="match status" value="1"/>
</dbReference>
<feature type="domain" description="Response regulatory" evidence="3">
    <location>
        <begin position="6"/>
        <end position="122"/>
    </location>
</feature>
<dbReference type="OrthoDB" id="9789181at2"/>
<dbReference type="SUPFAM" id="SSF52172">
    <property type="entry name" value="CheY-like"/>
    <property type="match status" value="1"/>
</dbReference>
<protein>
    <submittedName>
        <fullName evidence="4">Chemotaxis protein CheY</fullName>
    </submittedName>
</protein>
<dbReference type="KEGG" id="srd:SD10_18110"/>
<reference evidence="4 5" key="1">
    <citation type="journal article" date="2014" name="Curr. Microbiol.">
        <title>Spirosoma radiotolerans sp. nov., a gamma-radiation-resistant bacterium isolated from gamma ray-irradiated soil.</title>
        <authorList>
            <person name="Lee J.J."/>
            <person name="Srinivasan S."/>
            <person name="Lim S."/>
            <person name="Joe M."/>
            <person name="Im S."/>
            <person name="Bae S.I."/>
            <person name="Park K.R."/>
            <person name="Han J.H."/>
            <person name="Park S.H."/>
            <person name="Joo B.M."/>
            <person name="Park S.J."/>
            <person name="Kim M.K."/>
        </authorList>
    </citation>
    <scope>NUCLEOTIDE SEQUENCE [LARGE SCALE GENOMIC DNA]</scope>
    <source>
        <strain evidence="4 5">DG5A</strain>
    </source>
</reference>
<gene>
    <name evidence="4" type="ORF">SD10_18110</name>
</gene>
<dbReference type="InterPro" id="IPR001789">
    <property type="entry name" value="Sig_transdc_resp-reg_receiver"/>
</dbReference>
<name>A0A0E3ZWA3_9BACT</name>
<dbReference type="PROSITE" id="PS50110">
    <property type="entry name" value="RESPONSE_REGULATORY"/>
    <property type="match status" value="1"/>
</dbReference>
<evidence type="ECO:0000313" key="4">
    <source>
        <dbReference type="EMBL" id="AKD56530.1"/>
    </source>
</evidence>
<keyword evidence="1 2" id="KW-0597">Phosphoprotein</keyword>
<keyword evidence="5" id="KW-1185">Reference proteome</keyword>
<sequence>MENRYHILHVDDDVYIRKIIQHTFSADFELSSCTNGIEAMAWLEKGNLPDIILTDLRMPHLDGQELISLIRASSLYRNVPIVVLSSMEDSALKISCIEQGADDFIVKPFNPLEVKAKIKALLRRTAERQNFRSDFDSTRLSPLR</sequence>
<dbReference type="Pfam" id="PF00072">
    <property type="entry name" value="Response_reg"/>
    <property type="match status" value="1"/>
</dbReference>
<dbReference type="PATRIC" id="fig|1379870.5.peg.3917"/>
<dbReference type="RefSeq" id="WP_046575665.1">
    <property type="nucleotide sequence ID" value="NZ_CP010429.1"/>
</dbReference>